<dbReference type="InterPro" id="IPR041588">
    <property type="entry name" value="Integrase_H2C2"/>
</dbReference>
<dbReference type="EC" id="2.7.7.49" evidence="1"/>
<dbReference type="EMBL" id="CARXXK010000095">
    <property type="protein sequence ID" value="CAI6369881.1"/>
    <property type="molecule type" value="Genomic_DNA"/>
</dbReference>
<evidence type="ECO:0000256" key="1">
    <source>
        <dbReference type="ARBA" id="ARBA00012493"/>
    </source>
</evidence>
<evidence type="ECO:0000259" key="2">
    <source>
        <dbReference type="Pfam" id="PF17921"/>
    </source>
</evidence>
<dbReference type="Gene3D" id="3.30.420.10">
    <property type="entry name" value="Ribonuclease H-like superfamily/Ribonuclease H"/>
    <property type="match status" value="1"/>
</dbReference>
<dbReference type="GO" id="GO:0003676">
    <property type="term" value="F:nucleic acid binding"/>
    <property type="evidence" value="ECO:0007669"/>
    <property type="project" value="InterPro"/>
</dbReference>
<dbReference type="PANTHER" id="PTHR37984:SF13">
    <property type="entry name" value="RIBONUCLEASE H"/>
    <property type="match status" value="1"/>
</dbReference>
<protein>
    <recommendedName>
        <fullName evidence="1">RNA-directed DNA polymerase</fullName>
        <ecNumber evidence="1">2.7.7.49</ecNumber>
    </recommendedName>
</protein>
<dbReference type="InterPro" id="IPR036397">
    <property type="entry name" value="RNaseH_sf"/>
</dbReference>
<organism evidence="3 4">
    <name type="scientific">Macrosiphum euphorbiae</name>
    <name type="common">potato aphid</name>
    <dbReference type="NCBI Taxonomy" id="13131"/>
    <lineage>
        <taxon>Eukaryota</taxon>
        <taxon>Metazoa</taxon>
        <taxon>Ecdysozoa</taxon>
        <taxon>Arthropoda</taxon>
        <taxon>Hexapoda</taxon>
        <taxon>Insecta</taxon>
        <taxon>Pterygota</taxon>
        <taxon>Neoptera</taxon>
        <taxon>Paraneoptera</taxon>
        <taxon>Hemiptera</taxon>
        <taxon>Sternorrhyncha</taxon>
        <taxon>Aphidomorpha</taxon>
        <taxon>Aphidoidea</taxon>
        <taxon>Aphididae</taxon>
        <taxon>Macrosiphini</taxon>
        <taxon>Macrosiphum</taxon>
    </lineage>
</organism>
<accession>A0AAV0XR90</accession>
<comment type="caution">
    <text evidence="3">The sequence shown here is derived from an EMBL/GenBank/DDBJ whole genome shotgun (WGS) entry which is preliminary data.</text>
</comment>
<dbReference type="GO" id="GO:0003964">
    <property type="term" value="F:RNA-directed DNA polymerase activity"/>
    <property type="evidence" value="ECO:0007669"/>
    <property type="project" value="UniProtKB-EC"/>
</dbReference>
<reference evidence="3 4" key="1">
    <citation type="submission" date="2023-01" db="EMBL/GenBank/DDBJ databases">
        <authorList>
            <person name="Whitehead M."/>
        </authorList>
    </citation>
    <scope>NUCLEOTIDE SEQUENCE [LARGE SCALE GENOMIC DNA]</scope>
</reference>
<evidence type="ECO:0000313" key="4">
    <source>
        <dbReference type="Proteomes" id="UP001160148"/>
    </source>
</evidence>
<dbReference type="Gene3D" id="1.10.340.70">
    <property type="match status" value="1"/>
</dbReference>
<dbReference type="Proteomes" id="UP001160148">
    <property type="component" value="Unassembled WGS sequence"/>
</dbReference>
<name>A0AAV0XR90_9HEMI</name>
<proteinExistence type="predicted"/>
<dbReference type="Pfam" id="PF17921">
    <property type="entry name" value="Integrase_H2C2"/>
    <property type="match status" value="1"/>
</dbReference>
<gene>
    <name evidence="3" type="ORF">MEUPH1_LOCUS24067</name>
</gene>
<keyword evidence="4" id="KW-1185">Reference proteome</keyword>
<dbReference type="AlphaFoldDB" id="A0AAV0XR90"/>
<evidence type="ECO:0000313" key="3">
    <source>
        <dbReference type="EMBL" id="CAI6369881.1"/>
    </source>
</evidence>
<dbReference type="InterPro" id="IPR050951">
    <property type="entry name" value="Retrovirus_Pol_polyprotein"/>
</dbReference>
<feature type="domain" description="Integrase zinc-binding" evidence="2">
    <location>
        <begin position="2"/>
        <end position="33"/>
    </location>
</feature>
<sequence>MKAIARSYFWWPKLDSDIEDIARRCENCIQIRPAPPRAVLSPWKWPEQPWTRLHVDFLGPYKNKNFLVVIDATSKWLEAFETNLC</sequence>
<dbReference type="PANTHER" id="PTHR37984">
    <property type="entry name" value="PROTEIN CBG26694"/>
    <property type="match status" value="1"/>
</dbReference>